<sequence length="101" mass="12197">MKKNKKWFYILLLAFSFSVTHEFVFALESHCDANEYIAEFKYSNEAHEHKNICSSHYEYHHSYILSESDNFTFNLFKTYFTKDKFSFISTYKFDIFTPPKA</sequence>
<feature type="signal peptide" evidence="1">
    <location>
        <begin position="1"/>
        <end position="26"/>
    </location>
</feature>
<protein>
    <submittedName>
        <fullName evidence="2">Uncharacterized protein</fullName>
    </submittedName>
</protein>
<name>A0A6S6SPR6_9BACT</name>
<evidence type="ECO:0000313" key="2">
    <source>
        <dbReference type="EMBL" id="CAA6807487.1"/>
    </source>
</evidence>
<keyword evidence="1" id="KW-0732">Signal</keyword>
<dbReference type="AlphaFoldDB" id="A0A6S6SPR6"/>
<organism evidence="2">
    <name type="scientific">uncultured Campylobacterales bacterium</name>
    <dbReference type="NCBI Taxonomy" id="352960"/>
    <lineage>
        <taxon>Bacteria</taxon>
        <taxon>Pseudomonadati</taxon>
        <taxon>Campylobacterota</taxon>
        <taxon>Epsilonproteobacteria</taxon>
        <taxon>Campylobacterales</taxon>
        <taxon>environmental samples</taxon>
    </lineage>
</organism>
<gene>
    <name evidence="2" type="ORF">HELGO_WM14813</name>
</gene>
<proteinExistence type="predicted"/>
<feature type="chain" id="PRO_5027626748" evidence="1">
    <location>
        <begin position="27"/>
        <end position="101"/>
    </location>
</feature>
<accession>A0A6S6SPR6</accession>
<reference evidence="2" key="1">
    <citation type="submission" date="2020-01" db="EMBL/GenBank/DDBJ databases">
        <authorList>
            <person name="Meier V. D."/>
            <person name="Meier V D."/>
        </authorList>
    </citation>
    <scope>NUCLEOTIDE SEQUENCE</scope>
    <source>
        <strain evidence="2">HLG_WM_MAG_12</strain>
    </source>
</reference>
<dbReference type="EMBL" id="CACVAW010000026">
    <property type="protein sequence ID" value="CAA6807487.1"/>
    <property type="molecule type" value="Genomic_DNA"/>
</dbReference>
<evidence type="ECO:0000256" key="1">
    <source>
        <dbReference type="SAM" id="SignalP"/>
    </source>
</evidence>